<organism evidence="2 3">
    <name type="scientific">Vibrio parahaemolyticus</name>
    <dbReference type="NCBI Taxonomy" id="670"/>
    <lineage>
        <taxon>Bacteria</taxon>
        <taxon>Pseudomonadati</taxon>
        <taxon>Pseudomonadota</taxon>
        <taxon>Gammaproteobacteria</taxon>
        <taxon>Vibrionales</taxon>
        <taxon>Vibrionaceae</taxon>
        <taxon>Vibrio</taxon>
    </lineage>
</organism>
<evidence type="ECO:0000313" key="3">
    <source>
        <dbReference type="Proteomes" id="UP000726777"/>
    </source>
</evidence>
<evidence type="ECO:0000256" key="1">
    <source>
        <dbReference type="SAM" id="SignalP"/>
    </source>
</evidence>
<accession>A0A9Q3UKG4</accession>
<feature type="signal peptide" evidence="1">
    <location>
        <begin position="1"/>
        <end position="23"/>
    </location>
</feature>
<gene>
    <name evidence="2" type="ORF">IB292_26135</name>
</gene>
<evidence type="ECO:0000313" key="2">
    <source>
        <dbReference type="EMBL" id="MCC3808471.1"/>
    </source>
</evidence>
<feature type="chain" id="PRO_5040432517" description="Fimbrial protein" evidence="1">
    <location>
        <begin position="24"/>
        <end position="348"/>
    </location>
</feature>
<proteinExistence type="predicted"/>
<sequence length="348" mass="38586">MIKSVLYSMVMVFCGAYSEYSLAGPGDCVNTSGNQVADIYLGNITLSQSTNTPNHILYDKELSSTLLTAVCDCDENSYASHTRFSGDKNSYSSYVDNWNGFNWYSVPGFNYLAYSLEVDVYDESYSSFRRLNIPFSGYSNHVPESNCRGPSTLSSLTKGRLQIRLLRPVIGIENFDAPLGYFKMRREQTPTSSTPIIRRLDVRGSISSGHYCGVTGSNSVKHTFRTGFLTGFDDQIPSKNSSIPPLTTVVDITCNYSSVPVEIEFTGDFSTYGLKTNLDGVEIKSILSANTFGTNYIINNTTRKFQSSLDLNGLKRVQFSSGPILTKPQSQVTLGEYSATMYIRVNFK</sequence>
<protein>
    <recommendedName>
        <fullName evidence="4">Fimbrial protein</fullName>
    </recommendedName>
</protein>
<name>A0A9Q3UKG4_VIBPH</name>
<dbReference type="EMBL" id="JACVHL010000057">
    <property type="protein sequence ID" value="MCC3808471.1"/>
    <property type="molecule type" value="Genomic_DNA"/>
</dbReference>
<dbReference type="AlphaFoldDB" id="A0A9Q3UKG4"/>
<evidence type="ECO:0008006" key="4">
    <source>
        <dbReference type="Google" id="ProtNLM"/>
    </source>
</evidence>
<dbReference type="RefSeq" id="WP_042769945.1">
    <property type="nucleotide sequence ID" value="NZ_JAAKZS010000213.1"/>
</dbReference>
<dbReference type="Proteomes" id="UP000726777">
    <property type="component" value="Unassembled WGS sequence"/>
</dbReference>
<reference evidence="2" key="1">
    <citation type="submission" date="2020-09" db="EMBL/GenBank/DDBJ databases">
        <title>Genome sequence of Vibrio parahaemolyticus isolates.</title>
        <authorList>
            <person name="Hammerl J.A."/>
            <person name="Strauch E."/>
        </authorList>
    </citation>
    <scope>NUCLEOTIDE SEQUENCE</scope>
    <source>
        <strain evidence="2">17-VB00146</strain>
    </source>
</reference>
<comment type="caution">
    <text evidence="2">The sequence shown here is derived from an EMBL/GenBank/DDBJ whole genome shotgun (WGS) entry which is preliminary data.</text>
</comment>
<keyword evidence="1" id="KW-0732">Signal</keyword>